<evidence type="ECO:0000256" key="2">
    <source>
        <dbReference type="SAM" id="Phobius"/>
    </source>
</evidence>
<feature type="compositionally biased region" description="Polar residues" evidence="1">
    <location>
        <begin position="409"/>
        <end position="418"/>
    </location>
</feature>
<accession>A0A8H3FEY4</accession>
<comment type="caution">
    <text evidence="3">The sequence shown here is derived from an EMBL/GenBank/DDBJ whole genome shotgun (WGS) entry which is preliminary data.</text>
</comment>
<feature type="compositionally biased region" description="Basic and acidic residues" evidence="1">
    <location>
        <begin position="270"/>
        <end position="279"/>
    </location>
</feature>
<keyword evidence="2" id="KW-0812">Transmembrane</keyword>
<feature type="compositionally biased region" description="Acidic residues" evidence="1">
    <location>
        <begin position="258"/>
        <end position="269"/>
    </location>
</feature>
<keyword evidence="2" id="KW-1133">Transmembrane helix</keyword>
<sequence length="535" mass="59219">MSPSSDSLSSTSLPFGADTHTHATWRRSGSVPRSVQHEYQPAVYDLGPQTYSAFIADAQASGAVTRLPNARIPPTSIESIPRSHKKVLRQHRILFWILIGIFSISLIASTAAIVLGAIKAHQHGENGAKCAAIIVGVFGFSGMVGSAAVIWLILTGRKERSRLEKRWAEEERVKEARSVREREKESYVRESIRDRERSLSRSRSRGRDSDRVTRPAVTNTPSVRAMTPTPASQMPDHNTQPVSKRARSPWPSPVEFSGDIDDDPDDAIQENEKEIKIEKNSNYNDNSDSDEKSSGQDEKVASQASQKLRDSASTYFQDLDPSDSENEDSNNNNNNNEADIAVLEQEILSKLSLPLNDSIPFTPLPDPNHTSPIPPHTNSTHTHSSPTDPHTHHPTSPKPYGPPQLPPVVSQTPSSTAIQPPPDSEPPLPPPPTIPRLQHGLQGSVQSDDNFLAMLDLAEDAGSEDEAERRRRRQRGKERVEAWASAVEESEEMEDEGWGERKERGRRLREAVERGMRRVAVRKKERRLGGAVVGA</sequence>
<feature type="compositionally biased region" description="Basic and acidic residues" evidence="1">
    <location>
        <begin position="165"/>
        <end position="213"/>
    </location>
</feature>
<feature type="compositionally biased region" description="Pro residues" evidence="1">
    <location>
        <begin position="396"/>
        <end position="406"/>
    </location>
</feature>
<feature type="transmembrane region" description="Helical" evidence="2">
    <location>
        <begin position="93"/>
        <end position="118"/>
    </location>
</feature>
<gene>
    <name evidence="3" type="ORF">ALECFALPRED_002582</name>
</gene>
<dbReference type="Proteomes" id="UP000664203">
    <property type="component" value="Unassembled WGS sequence"/>
</dbReference>
<protein>
    <submittedName>
        <fullName evidence="3">Uncharacterized protein</fullName>
    </submittedName>
</protein>
<feature type="compositionally biased region" description="Acidic residues" evidence="1">
    <location>
        <begin position="488"/>
        <end position="497"/>
    </location>
</feature>
<organism evidence="3 4">
    <name type="scientific">Alectoria fallacina</name>
    <dbReference type="NCBI Taxonomy" id="1903189"/>
    <lineage>
        <taxon>Eukaryota</taxon>
        <taxon>Fungi</taxon>
        <taxon>Dikarya</taxon>
        <taxon>Ascomycota</taxon>
        <taxon>Pezizomycotina</taxon>
        <taxon>Lecanoromycetes</taxon>
        <taxon>OSLEUM clade</taxon>
        <taxon>Lecanoromycetidae</taxon>
        <taxon>Lecanorales</taxon>
        <taxon>Lecanorineae</taxon>
        <taxon>Parmeliaceae</taxon>
        <taxon>Alectoria</taxon>
    </lineage>
</organism>
<feature type="transmembrane region" description="Helical" evidence="2">
    <location>
        <begin position="130"/>
        <end position="154"/>
    </location>
</feature>
<feature type="compositionally biased region" description="Low complexity" evidence="1">
    <location>
        <begin position="376"/>
        <end position="388"/>
    </location>
</feature>
<feature type="compositionally biased region" description="Pro residues" evidence="1">
    <location>
        <begin position="419"/>
        <end position="434"/>
    </location>
</feature>
<feature type="region of interest" description="Disordered" evidence="1">
    <location>
        <begin position="165"/>
        <end position="341"/>
    </location>
</feature>
<evidence type="ECO:0000313" key="3">
    <source>
        <dbReference type="EMBL" id="CAF9923982.1"/>
    </source>
</evidence>
<name>A0A8H3FEY4_9LECA</name>
<feature type="compositionally biased region" description="Acidic residues" evidence="1">
    <location>
        <begin position="457"/>
        <end position="466"/>
    </location>
</feature>
<feature type="compositionally biased region" description="Polar residues" evidence="1">
    <location>
        <begin position="302"/>
        <end position="316"/>
    </location>
</feature>
<dbReference type="OrthoDB" id="5420959at2759"/>
<feature type="compositionally biased region" description="Polar residues" evidence="1">
    <location>
        <begin position="229"/>
        <end position="242"/>
    </location>
</feature>
<dbReference type="EMBL" id="CAJPDR010000179">
    <property type="protein sequence ID" value="CAF9923982.1"/>
    <property type="molecule type" value="Genomic_DNA"/>
</dbReference>
<evidence type="ECO:0000256" key="1">
    <source>
        <dbReference type="SAM" id="MobiDB-lite"/>
    </source>
</evidence>
<dbReference type="AlphaFoldDB" id="A0A8H3FEY4"/>
<evidence type="ECO:0000313" key="4">
    <source>
        <dbReference type="Proteomes" id="UP000664203"/>
    </source>
</evidence>
<reference evidence="3" key="1">
    <citation type="submission" date="2021-03" db="EMBL/GenBank/DDBJ databases">
        <authorList>
            <person name="Tagirdzhanova G."/>
        </authorList>
    </citation>
    <scope>NUCLEOTIDE SEQUENCE</scope>
</reference>
<feature type="region of interest" description="Disordered" evidence="1">
    <location>
        <begin position="355"/>
        <end position="506"/>
    </location>
</feature>
<proteinExistence type="predicted"/>
<keyword evidence="4" id="KW-1185">Reference proteome</keyword>
<feature type="compositionally biased region" description="Basic and acidic residues" evidence="1">
    <location>
        <begin position="289"/>
        <end position="300"/>
    </location>
</feature>
<keyword evidence="2" id="KW-0472">Membrane</keyword>